<dbReference type="GO" id="GO:0051607">
    <property type="term" value="P:defense response to virus"/>
    <property type="evidence" value="ECO:0007669"/>
    <property type="project" value="UniProtKB-KW"/>
</dbReference>
<accession>A0A497ER01</accession>
<dbReference type="Pfam" id="PF01905">
    <property type="entry name" value="DevR"/>
    <property type="match status" value="1"/>
</dbReference>
<evidence type="ECO:0000313" key="3">
    <source>
        <dbReference type="EMBL" id="RLE49482.1"/>
    </source>
</evidence>
<name>A0A497ER01_9CREN</name>
<dbReference type="InterPro" id="IPR010154">
    <property type="entry name" value="CRISPR-assoc_Cas7/Cst2/DevR"/>
</dbReference>
<comment type="function">
    <text evidence="2">CRISPR (clustered regularly interspaced short palindromic repeat) is an adaptive immune system that provides protection against mobile genetic elements (viruses, transposable elements and conjugative plasmids). CRISPR clusters contain spacers, sequences complementary to antecedent mobile elements, and target invading nucleic acids. CRISPR clusters are transcribed and processed into CRISPR RNA (crRNA).</text>
</comment>
<dbReference type="InterPro" id="IPR002764">
    <property type="entry name" value="Cas7/Cst2/DevR_sub_I-a/Apern"/>
</dbReference>
<gene>
    <name evidence="3" type="primary">cas7a</name>
    <name evidence="3" type="ORF">DRJ31_04740</name>
</gene>
<dbReference type="NCBIfam" id="TIGR02583">
    <property type="entry name" value="DevR_archaea"/>
    <property type="match status" value="1"/>
</dbReference>
<dbReference type="PANTHER" id="PTHR37459:SF1">
    <property type="entry name" value="CRISPR-ASSOCIATED PROTEIN CAS7_CST2_DEVR"/>
    <property type="match status" value="1"/>
</dbReference>
<dbReference type="PANTHER" id="PTHR37459">
    <property type="match status" value="1"/>
</dbReference>
<keyword evidence="1" id="KW-0051">Antiviral defense</keyword>
<organism evidence="3 4">
    <name type="scientific">Thermoproteota archaeon</name>
    <dbReference type="NCBI Taxonomy" id="2056631"/>
    <lineage>
        <taxon>Archaea</taxon>
        <taxon>Thermoproteota</taxon>
    </lineage>
</organism>
<reference evidence="3 4" key="1">
    <citation type="submission" date="2018-06" db="EMBL/GenBank/DDBJ databases">
        <title>Extensive metabolic versatility and redundancy in microbially diverse, dynamic hydrothermal sediments.</title>
        <authorList>
            <person name="Dombrowski N."/>
            <person name="Teske A."/>
            <person name="Baker B.J."/>
        </authorList>
    </citation>
    <scope>NUCLEOTIDE SEQUENCE [LARGE SCALE GENOMIC DNA]</scope>
    <source>
        <strain evidence="3">B66_G16</strain>
    </source>
</reference>
<proteinExistence type="predicted"/>
<dbReference type="InterPro" id="IPR052681">
    <property type="entry name" value="CRISPR-Cas7/Cst2/DevR"/>
</dbReference>
<dbReference type="EMBL" id="QMQV01000033">
    <property type="protein sequence ID" value="RLE49482.1"/>
    <property type="molecule type" value="Genomic_DNA"/>
</dbReference>
<protein>
    <submittedName>
        <fullName evidence="3">Type I-A CRISPR-associated protein Cas7/Csa2</fullName>
    </submittedName>
</protein>
<comment type="caution">
    <text evidence="3">The sequence shown here is derived from an EMBL/GenBank/DDBJ whole genome shotgun (WGS) entry which is preliminary data.</text>
</comment>
<dbReference type="Proteomes" id="UP000278475">
    <property type="component" value="Unassembled WGS sequence"/>
</dbReference>
<sequence>MGGDVVSGAVWLSLSWRARVNVEALNMAEAVGNYIKHRRVPIAVYEDGKYTLRYVPAISGESIAHAYQQWLAEEALKLGLNVCEMCKKGELVKHGSRAILELEKLPFEVESADAAHELEKRITANCVVEDIGGFLVPTRVPVKRTSRFYVGYMIPALEDIKAATLDPQFHVRHAPSMLGTEYREAARELGVTEKGQAIYYVEVGSAIYTGSFSLDFTSIGYTSMVKVEGVFPKERLQQERLQRAKVAIRALYYLVQGLFGAKRTRFQPDYELLSLVAAVSCGNPFNVSPGHSRNFIAETYSRAKALARMTGTEVKLYVYAKEPEIAIPSDAKPYESFEELIAKLTDDVIAALKA</sequence>
<evidence type="ECO:0000256" key="2">
    <source>
        <dbReference type="ARBA" id="ARBA00025626"/>
    </source>
</evidence>
<dbReference type="AlphaFoldDB" id="A0A497ER01"/>
<evidence type="ECO:0000256" key="1">
    <source>
        <dbReference type="ARBA" id="ARBA00023118"/>
    </source>
</evidence>
<evidence type="ECO:0000313" key="4">
    <source>
        <dbReference type="Proteomes" id="UP000278475"/>
    </source>
</evidence>
<dbReference type="NCBIfam" id="TIGR01875">
    <property type="entry name" value="cas_MJ0381"/>
    <property type="match status" value="1"/>
</dbReference>